<name>A0A4P7N4U5_PYROR</name>
<dbReference type="PANTHER" id="PTHR45694">
    <property type="entry name" value="GLUTAREDOXIN 2"/>
    <property type="match status" value="1"/>
</dbReference>
<dbReference type="Proteomes" id="UP000294847">
    <property type="component" value="Chromosome 1"/>
</dbReference>
<keyword evidence="2" id="KW-0813">Transport</keyword>
<gene>
    <name evidence="8" type="ORF">PoMZ_10699</name>
</gene>
<dbReference type="GO" id="GO:0034599">
    <property type="term" value="P:cellular response to oxidative stress"/>
    <property type="evidence" value="ECO:0007669"/>
    <property type="project" value="TreeGrafter"/>
</dbReference>
<evidence type="ECO:0000256" key="2">
    <source>
        <dbReference type="ARBA" id="ARBA00022448"/>
    </source>
</evidence>
<dbReference type="GO" id="GO:0004602">
    <property type="term" value="F:glutathione peroxidase activity"/>
    <property type="evidence" value="ECO:0007669"/>
    <property type="project" value="UniProtKB-EC"/>
</dbReference>
<organism evidence="8 9">
    <name type="scientific">Pyricularia oryzae</name>
    <name type="common">Rice blast fungus</name>
    <name type="synonym">Magnaporthe oryzae</name>
    <dbReference type="NCBI Taxonomy" id="318829"/>
    <lineage>
        <taxon>Eukaryota</taxon>
        <taxon>Fungi</taxon>
        <taxon>Dikarya</taxon>
        <taxon>Ascomycota</taxon>
        <taxon>Pezizomycotina</taxon>
        <taxon>Sordariomycetes</taxon>
        <taxon>Sordariomycetidae</taxon>
        <taxon>Magnaporthales</taxon>
        <taxon>Pyriculariaceae</taxon>
        <taxon>Pyricularia</taxon>
    </lineage>
</organism>
<dbReference type="InterPro" id="IPR011767">
    <property type="entry name" value="GLR_AS"/>
</dbReference>
<dbReference type="SUPFAM" id="SSF52833">
    <property type="entry name" value="Thioredoxin-like"/>
    <property type="match status" value="1"/>
</dbReference>
<dbReference type="GO" id="GO:0005634">
    <property type="term" value="C:nucleus"/>
    <property type="evidence" value="ECO:0007669"/>
    <property type="project" value="TreeGrafter"/>
</dbReference>
<dbReference type="OMA" id="IYTSPLC"/>
<dbReference type="InterPro" id="IPR014025">
    <property type="entry name" value="Glutaredoxin_subgr"/>
</dbReference>
<dbReference type="GO" id="GO:0005737">
    <property type="term" value="C:cytoplasm"/>
    <property type="evidence" value="ECO:0007669"/>
    <property type="project" value="TreeGrafter"/>
</dbReference>
<dbReference type="CDD" id="cd03419">
    <property type="entry name" value="GRX_GRXh_1_2_like"/>
    <property type="match status" value="1"/>
</dbReference>
<dbReference type="Gene3D" id="3.40.30.10">
    <property type="entry name" value="Glutaredoxin"/>
    <property type="match status" value="1"/>
</dbReference>
<evidence type="ECO:0000256" key="3">
    <source>
        <dbReference type="ARBA" id="ARBA00022982"/>
    </source>
</evidence>
<dbReference type="GO" id="GO:0015038">
    <property type="term" value="F:glutathione disulfide oxidoreductase activity"/>
    <property type="evidence" value="ECO:0007669"/>
    <property type="project" value="TreeGrafter"/>
</dbReference>
<dbReference type="InterPro" id="IPR002109">
    <property type="entry name" value="Glutaredoxin"/>
</dbReference>
<dbReference type="GO" id="GO:0004364">
    <property type="term" value="F:glutathione transferase activity"/>
    <property type="evidence" value="ECO:0007669"/>
    <property type="project" value="UniProtKB-EC"/>
</dbReference>
<evidence type="ECO:0000256" key="7">
    <source>
        <dbReference type="ARBA" id="ARBA00047960"/>
    </source>
</evidence>
<dbReference type="InterPro" id="IPR036249">
    <property type="entry name" value="Thioredoxin-like_sf"/>
</dbReference>
<evidence type="ECO:0000256" key="4">
    <source>
        <dbReference type="ARBA" id="ARBA00023157"/>
    </source>
</evidence>
<dbReference type="Pfam" id="PF00462">
    <property type="entry name" value="Glutaredoxin"/>
    <property type="match status" value="1"/>
</dbReference>
<dbReference type="PROSITE" id="PS51354">
    <property type="entry name" value="GLUTAREDOXIN_2"/>
    <property type="match status" value="1"/>
</dbReference>
<evidence type="ECO:0000313" key="8">
    <source>
        <dbReference type="EMBL" id="QBZ54984.1"/>
    </source>
</evidence>
<evidence type="ECO:0000256" key="5">
    <source>
        <dbReference type="ARBA" id="ARBA00023284"/>
    </source>
</evidence>
<sequence length="117" mass="12772">MSTFFRRLFYTTTPAMSEAAKQKAQKLIDENAVMVFSKSYCPYCTATKSKLKDIGAKYNVLELDQIDDGSAIQDALQEITGQRSVPNIFIGQKHIGGNSDFQALGNSESLIKAAGAL</sequence>
<dbReference type="SMR" id="A0A4P7N4U5"/>
<comment type="catalytic activity">
    <reaction evidence="6">
        <text>1-chloro-2,4-dinitrobenzene + glutathione = 2,4-dinitrophenyl-S-glutathione + chloride + H(+)</text>
        <dbReference type="Rhea" id="RHEA:51220"/>
        <dbReference type="ChEBI" id="CHEBI:15378"/>
        <dbReference type="ChEBI" id="CHEBI:17996"/>
        <dbReference type="ChEBI" id="CHEBI:34718"/>
        <dbReference type="ChEBI" id="CHEBI:57925"/>
        <dbReference type="ChEBI" id="CHEBI:133977"/>
        <dbReference type="EC" id="2.5.1.18"/>
    </reaction>
</comment>
<evidence type="ECO:0000256" key="6">
    <source>
        <dbReference type="ARBA" id="ARBA00035808"/>
    </source>
</evidence>
<dbReference type="AlphaFoldDB" id="A0A4P7N4U5"/>
<dbReference type="PRINTS" id="PR00160">
    <property type="entry name" value="GLUTAREDOXIN"/>
</dbReference>
<protein>
    <submittedName>
        <fullName evidence="8">Uncharacterized protein</fullName>
    </submittedName>
</protein>
<dbReference type="FunFam" id="3.40.30.10:FF:000026">
    <property type="entry name" value="Glutaredoxin 2"/>
    <property type="match status" value="1"/>
</dbReference>
<dbReference type="PANTHER" id="PTHR45694:SF18">
    <property type="entry name" value="GLUTAREDOXIN-1-RELATED"/>
    <property type="match status" value="1"/>
</dbReference>
<dbReference type="NCBIfam" id="TIGR02180">
    <property type="entry name" value="GRX_euk"/>
    <property type="match status" value="1"/>
</dbReference>
<comment type="catalytic activity">
    <reaction evidence="7">
        <text>RX + glutathione = an S-substituted glutathione + a halide anion + H(+)</text>
        <dbReference type="Rhea" id="RHEA:16437"/>
        <dbReference type="ChEBI" id="CHEBI:15378"/>
        <dbReference type="ChEBI" id="CHEBI:16042"/>
        <dbReference type="ChEBI" id="CHEBI:17792"/>
        <dbReference type="ChEBI" id="CHEBI:57925"/>
        <dbReference type="ChEBI" id="CHEBI:90779"/>
        <dbReference type="EC" id="2.5.1.18"/>
    </reaction>
</comment>
<keyword evidence="5" id="KW-0676">Redox-active center</keyword>
<dbReference type="PROSITE" id="PS00195">
    <property type="entry name" value="GLUTAREDOXIN_1"/>
    <property type="match status" value="1"/>
</dbReference>
<reference evidence="8 9" key="1">
    <citation type="journal article" date="2019" name="Mol. Biol. Evol.">
        <title>Blast fungal genomes show frequent chromosomal changes, gene gains and losses, and effector gene turnover.</title>
        <authorList>
            <person name="Gomez Luciano L.B."/>
            <person name="Jason Tsai I."/>
            <person name="Chuma I."/>
            <person name="Tosa Y."/>
            <person name="Chen Y.H."/>
            <person name="Li J.Y."/>
            <person name="Li M.Y."/>
            <person name="Jade Lu M.Y."/>
            <person name="Nakayashiki H."/>
            <person name="Li W.H."/>
        </authorList>
    </citation>
    <scope>NUCLEOTIDE SEQUENCE [LARGE SCALE GENOMIC DNA]</scope>
    <source>
        <strain evidence="8">MZ5-1-6</strain>
    </source>
</reference>
<proteinExistence type="predicted"/>
<keyword evidence="3" id="KW-0249">Electron transport</keyword>
<evidence type="ECO:0000313" key="9">
    <source>
        <dbReference type="Proteomes" id="UP000294847"/>
    </source>
</evidence>
<comment type="catalytic activity">
    <reaction evidence="1">
        <text>2 glutathione + H2O2 = glutathione disulfide + 2 H2O</text>
        <dbReference type="Rhea" id="RHEA:16833"/>
        <dbReference type="ChEBI" id="CHEBI:15377"/>
        <dbReference type="ChEBI" id="CHEBI:16240"/>
        <dbReference type="ChEBI" id="CHEBI:57925"/>
        <dbReference type="ChEBI" id="CHEBI:58297"/>
        <dbReference type="EC" id="1.11.1.9"/>
    </reaction>
</comment>
<evidence type="ECO:0000256" key="1">
    <source>
        <dbReference type="ARBA" id="ARBA00000217"/>
    </source>
</evidence>
<dbReference type="InterPro" id="IPR011899">
    <property type="entry name" value="Glutaredoxin_euk/vir"/>
</dbReference>
<keyword evidence="4" id="KW-1015">Disulfide bond</keyword>
<accession>A0A4P7N4U5</accession>
<dbReference type="EMBL" id="CP034204">
    <property type="protein sequence ID" value="QBZ54984.1"/>
    <property type="molecule type" value="Genomic_DNA"/>
</dbReference>